<proteinExistence type="predicted"/>
<evidence type="ECO:0000313" key="2">
    <source>
        <dbReference type="Proteomes" id="UP001524473"/>
    </source>
</evidence>
<comment type="caution">
    <text evidence="1">The sequence shown here is derived from an EMBL/GenBank/DDBJ whole genome shotgun (WGS) entry which is preliminary data.</text>
</comment>
<organism evidence="1 2">
    <name type="scientific">Neglectibacter timonensis</name>
    <dbReference type="NCBI Taxonomy" id="1776382"/>
    <lineage>
        <taxon>Bacteria</taxon>
        <taxon>Bacillati</taxon>
        <taxon>Bacillota</taxon>
        <taxon>Clostridia</taxon>
        <taxon>Eubacteriales</taxon>
        <taxon>Oscillospiraceae</taxon>
        <taxon>Neglectibacter</taxon>
    </lineage>
</organism>
<dbReference type="InterPro" id="IPR021695">
    <property type="entry name" value="Phage_KPP10_Orf10"/>
</dbReference>
<dbReference type="NCBIfam" id="NF047581">
    <property type="entry name" value="gp105_phage_fam"/>
    <property type="match status" value="1"/>
</dbReference>
<reference evidence="1 2" key="1">
    <citation type="submission" date="2022-06" db="EMBL/GenBank/DDBJ databases">
        <title>Isolation of gut microbiota from human fecal samples.</title>
        <authorList>
            <person name="Pamer E.G."/>
            <person name="Barat B."/>
            <person name="Waligurski E."/>
            <person name="Medina S."/>
            <person name="Paddock L."/>
            <person name="Mostad J."/>
        </authorList>
    </citation>
    <scope>NUCLEOTIDE SEQUENCE [LARGE SCALE GENOMIC DNA]</scope>
    <source>
        <strain evidence="1 2">DFI.9.73</strain>
    </source>
</reference>
<gene>
    <name evidence="1" type="ORF">NE695_10930</name>
</gene>
<evidence type="ECO:0008006" key="3">
    <source>
        <dbReference type="Google" id="ProtNLM"/>
    </source>
</evidence>
<protein>
    <recommendedName>
        <fullName evidence="3">DUF3277 family protein</fullName>
    </recommendedName>
</protein>
<dbReference type="Proteomes" id="UP001524473">
    <property type="component" value="Unassembled WGS sequence"/>
</dbReference>
<dbReference type="EMBL" id="JANFZH010000023">
    <property type="protein sequence ID" value="MCQ4840424.1"/>
    <property type="molecule type" value="Genomic_DNA"/>
</dbReference>
<keyword evidence="2" id="KW-1185">Reference proteome</keyword>
<evidence type="ECO:0000313" key="1">
    <source>
        <dbReference type="EMBL" id="MCQ4840424.1"/>
    </source>
</evidence>
<name>A0ABT1S0J1_9FIRM</name>
<dbReference type="RefSeq" id="WP_066866487.1">
    <property type="nucleotide sequence ID" value="NZ_CABKVV010000014.1"/>
</dbReference>
<sequence>MTKQYNAKECTFTVDDVIITGFGESMVSGSKDEDDFEAVVGAQGDVIINERNNDLGTVTATVQATCPQYNFLLELARNRRVVPVWATNKSLGERFGGTKARILKVPDVKNGAKAEDRELQFKVFDYVVEPA</sequence>
<dbReference type="GeneID" id="90533414"/>
<accession>A0ABT1S0J1</accession>